<feature type="region of interest" description="Disordered" evidence="1">
    <location>
        <begin position="250"/>
        <end position="391"/>
    </location>
</feature>
<feature type="compositionally biased region" description="Basic and acidic residues" evidence="1">
    <location>
        <begin position="68"/>
        <end position="85"/>
    </location>
</feature>
<dbReference type="EMBL" id="JARIHO010000005">
    <property type="protein sequence ID" value="KAJ7361239.1"/>
    <property type="molecule type" value="Genomic_DNA"/>
</dbReference>
<protein>
    <submittedName>
        <fullName evidence="2">Uncharacterized protein</fullName>
    </submittedName>
</protein>
<organism evidence="2 3">
    <name type="scientific">Mycena albidolilacea</name>
    <dbReference type="NCBI Taxonomy" id="1033008"/>
    <lineage>
        <taxon>Eukaryota</taxon>
        <taxon>Fungi</taxon>
        <taxon>Dikarya</taxon>
        <taxon>Basidiomycota</taxon>
        <taxon>Agaricomycotina</taxon>
        <taxon>Agaricomycetes</taxon>
        <taxon>Agaricomycetidae</taxon>
        <taxon>Agaricales</taxon>
        <taxon>Marasmiineae</taxon>
        <taxon>Mycenaceae</taxon>
        <taxon>Mycena</taxon>
    </lineage>
</organism>
<accession>A0AAD7F2E2</accession>
<sequence>MYLLIYVPNTVRSRRALARLDSACGRRRWEWWCGARQSEPEHAEEEAGGGAGGGESGEDTTTTTTDGAETKKQAKEKIQQQKRNQDPMPSTGPGPNLTHQETARSVGRHGRHSSTAKSACAIRWRKADPGGEPVLAAHLAPGSTRRGVVKSWFLQSSFVSSVLPPSSGGRGLVLAVVVVYLSAWSFPNPSPILLVVPLLFQSSSEPRVASRERAVVNTFSMSPRPCESESESESAFIKNRVSYRKIIARVSPNPIQSQSNPPSHRIDYRRTDGRNDREGCKDRRRIEGRTNERTSRGPSVVCGQKRDKPKKSRSGGSGGIIYTDRPGISGKMNSARRGKGEKGWAAANEAGSSVRRTAIARGSTNYSGGREDEGRAGHRTAMEGGKLRKRI</sequence>
<name>A0AAD7F2E2_9AGAR</name>
<reference evidence="2" key="1">
    <citation type="submission" date="2023-03" db="EMBL/GenBank/DDBJ databases">
        <title>Massive genome expansion in bonnet fungi (Mycena s.s.) driven by repeated elements and novel gene families across ecological guilds.</title>
        <authorList>
            <consortium name="Lawrence Berkeley National Laboratory"/>
            <person name="Harder C.B."/>
            <person name="Miyauchi S."/>
            <person name="Viragh M."/>
            <person name="Kuo A."/>
            <person name="Thoen E."/>
            <person name="Andreopoulos B."/>
            <person name="Lu D."/>
            <person name="Skrede I."/>
            <person name="Drula E."/>
            <person name="Henrissat B."/>
            <person name="Morin E."/>
            <person name="Kohler A."/>
            <person name="Barry K."/>
            <person name="LaButti K."/>
            <person name="Morin E."/>
            <person name="Salamov A."/>
            <person name="Lipzen A."/>
            <person name="Mereny Z."/>
            <person name="Hegedus B."/>
            <person name="Baldrian P."/>
            <person name="Stursova M."/>
            <person name="Weitz H."/>
            <person name="Taylor A."/>
            <person name="Grigoriev I.V."/>
            <person name="Nagy L.G."/>
            <person name="Martin F."/>
            <person name="Kauserud H."/>
        </authorList>
    </citation>
    <scope>NUCLEOTIDE SEQUENCE</scope>
    <source>
        <strain evidence="2">CBHHK002</strain>
    </source>
</reference>
<feature type="region of interest" description="Disordered" evidence="1">
    <location>
        <begin position="36"/>
        <end position="119"/>
    </location>
</feature>
<evidence type="ECO:0000313" key="3">
    <source>
        <dbReference type="Proteomes" id="UP001218218"/>
    </source>
</evidence>
<evidence type="ECO:0000256" key="1">
    <source>
        <dbReference type="SAM" id="MobiDB-lite"/>
    </source>
</evidence>
<evidence type="ECO:0000313" key="2">
    <source>
        <dbReference type="EMBL" id="KAJ7361239.1"/>
    </source>
</evidence>
<dbReference type="AlphaFoldDB" id="A0AAD7F2E2"/>
<comment type="caution">
    <text evidence="2">The sequence shown here is derived from an EMBL/GenBank/DDBJ whole genome shotgun (WGS) entry which is preliminary data.</text>
</comment>
<keyword evidence="3" id="KW-1185">Reference proteome</keyword>
<feature type="compositionally biased region" description="Basic and acidic residues" evidence="1">
    <location>
        <begin position="264"/>
        <end position="295"/>
    </location>
</feature>
<feature type="compositionally biased region" description="Low complexity" evidence="1">
    <location>
        <begin position="251"/>
        <end position="263"/>
    </location>
</feature>
<gene>
    <name evidence="2" type="ORF">DFH08DRAFT_800600</name>
</gene>
<dbReference type="Proteomes" id="UP001218218">
    <property type="component" value="Unassembled WGS sequence"/>
</dbReference>
<proteinExistence type="predicted"/>